<dbReference type="Gene3D" id="2.30.30.10">
    <property type="entry name" value="Integrase, C-terminal domain superfamily, retroviral"/>
    <property type="match status" value="1"/>
</dbReference>
<evidence type="ECO:0008006" key="3">
    <source>
        <dbReference type="Google" id="ProtNLM"/>
    </source>
</evidence>
<dbReference type="GO" id="GO:0003676">
    <property type="term" value="F:nucleic acid binding"/>
    <property type="evidence" value="ECO:0007669"/>
    <property type="project" value="InterPro"/>
</dbReference>
<dbReference type="EMBL" id="SWJQ01001759">
    <property type="protein sequence ID" value="TRZ07486.1"/>
    <property type="molecule type" value="Genomic_DNA"/>
</dbReference>
<comment type="caution">
    <text evidence="1">The sequence shown here is derived from an EMBL/GenBank/DDBJ whole genome shotgun (WGS) entry which is preliminary data.</text>
</comment>
<gene>
    <name evidence="1" type="ORF">HGM15179_019623</name>
</gene>
<proteinExistence type="predicted"/>
<sequence length="99" mass="11341">MTVLSQQQRVLKTEPPSIRLVKALFTMNFLNCSFESLNPPIVRHFGKSKQLTLEEKPPVLIKDPETGRMECPHDLVTWGRGYSCVSTPTGLRWFPAKWV</sequence>
<accession>A0A8K1DBE3</accession>
<evidence type="ECO:0000313" key="2">
    <source>
        <dbReference type="Proteomes" id="UP000796761"/>
    </source>
</evidence>
<protein>
    <recommendedName>
        <fullName evidence="3">Integrase-type domain-containing protein</fullName>
    </recommendedName>
</protein>
<dbReference type="SUPFAM" id="SSF50122">
    <property type="entry name" value="DNA-binding domain of retroviral integrase"/>
    <property type="match status" value="1"/>
</dbReference>
<dbReference type="InterPro" id="IPR036862">
    <property type="entry name" value="Integrase_C_dom_sf_retrovir"/>
</dbReference>
<keyword evidence="2" id="KW-1185">Reference proteome</keyword>
<dbReference type="AlphaFoldDB" id="A0A8K1DBE3"/>
<evidence type="ECO:0000313" key="1">
    <source>
        <dbReference type="EMBL" id="TRZ07486.1"/>
    </source>
</evidence>
<name>A0A8K1DBE3_9PASS</name>
<organism evidence="1 2">
    <name type="scientific">Zosterops borbonicus</name>
    <dbReference type="NCBI Taxonomy" id="364589"/>
    <lineage>
        <taxon>Eukaryota</taxon>
        <taxon>Metazoa</taxon>
        <taxon>Chordata</taxon>
        <taxon>Craniata</taxon>
        <taxon>Vertebrata</taxon>
        <taxon>Euteleostomi</taxon>
        <taxon>Archelosauria</taxon>
        <taxon>Archosauria</taxon>
        <taxon>Dinosauria</taxon>
        <taxon>Saurischia</taxon>
        <taxon>Theropoda</taxon>
        <taxon>Coelurosauria</taxon>
        <taxon>Aves</taxon>
        <taxon>Neognathae</taxon>
        <taxon>Neoaves</taxon>
        <taxon>Telluraves</taxon>
        <taxon>Australaves</taxon>
        <taxon>Passeriformes</taxon>
        <taxon>Sylvioidea</taxon>
        <taxon>Zosteropidae</taxon>
        <taxon>Zosterops</taxon>
    </lineage>
</organism>
<dbReference type="Proteomes" id="UP000796761">
    <property type="component" value="Unassembled WGS sequence"/>
</dbReference>
<dbReference type="OrthoDB" id="9204471at2759"/>
<reference evidence="1" key="1">
    <citation type="submission" date="2019-04" db="EMBL/GenBank/DDBJ databases">
        <title>Genome assembly of Zosterops borbonicus 15179.</title>
        <authorList>
            <person name="Leroy T."/>
            <person name="Anselmetti Y."/>
            <person name="Tilak M.-K."/>
            <person name="Nabholz B."/>
        </authorList>
    </citation>
    <scope>NUCLEOTIDE SEQUENCE</scope>
    <source>
        <strain evidence="1">HGM_15179</strain>
        <tissue evidence="1">Muscle</tissue>
    </source>
</reference>